<dbReference type="EMBL" id="RBPS01000222">
    <property type="protein sequence ID" value="RMO35287.1"/>
    <property type="molecule type" value="Genomic_DNA"/>
</dbReference>
<feature type="domain" description="Transglutaminase-like" evidence="2">
    <location>
        <begin position="153"/>
        <end position="215"/>
    </location>
</feature>
<organism evidence="3 4">
    <name type="scientific">Pseudomonas savastanoi pv. glycinea</name>
    <name type="common">Pseudomonas syringae pv. glycinea</name>
    <dbReference type="NCBI Taxonomy" id="318"/>
    <lineage>
        <taxon>Bacteria</taxon>
        <taxon>Pseudomonadati</taxon>
        <taxon>Pseudomonadota</taxon>
        <taxon>Gammaproteobacteria</taxon>
        <taxon>Pseudomonadales</taxon>
        <taxon>Pseudomonadaceae</taxon>
        <taxon>Pseudomonas</taxon>
    </lineage>
</organism>
<dbReference type="SUPFAM" id="SSF54001">
    <property type="entry name" value="Cysteine proteinases"/>
    <property type="match status" value="1"/>
</dbReference>
<dbReference type="PANTHER" id="PTHR33490">
    <property type="entry name" value="BLR5614 PROTEIN-RELATED"/>
    <property type="match status" value="1"/>
</dbReference>
<reference evidence="3 4" key="1">
    <citation type="submission" date="2018-08" db="EMBL/GenBank/DDBJ databases">
        <title>Recombination of ecologically and evolutionarily significant loci maintains genetic cohesion in the Pseudomonas syringae species complex.</title>
        <authorList>
            <person name="Dillon M."/>
            <person name="Thakur S."/>
            <person name="Almeida R.N.D."/>
            <person name="Weir B.S."/>
            <person name="Guttman D.S."/>
        </authorList>
    </citation>
    <scope>NUCLEOTIDE SEQUENCE [LARGE SCALE GENOMIC DNA]</scope>
    <source>
        <strain evidence="3 4">ICMP 6372</strain>
    </source>
</reference>
<accession>A0A3M5S404</accession>
<dbReference type="InterPro" id="IPR013589">
    <property type="entry name" value="Bac_transglu_N"/>
</dbReference>
<dbReference type="InterPro" id="IPR002931">
    <property type="entry name" value="Transglutaminase-like"/>
</dbReference>
<sequence>MRLSISHETTYHYDDQVRSSIQYLRLTPHDSERQQVLSWQLTLPRPVRAQIDPFGNILHVLSLEEPHEAIIIGARGQVEIDETREAEHESQSALPFLRVTRLTEPDEAIRSFAARECRKRADRSALIDLMQALNQHMTYTQGATEVDTSAAQAFAGRSGVCQDHTHAFLACARSLGVPARYVSGYLCSEDSEHLSSHAWAEAWIDDAWYSFDVTNQLAIPERHLKLAVGLDYLDACPVRGMRRGGGSEQMHAKVVVSPMTGNAKSENPRTGPGAASVALTH</sequence>
<evidence type="ECO:0000313" key="4">
    <source>
        <dbReference type="Proteomes" id="UP000273536"/>
    </source>
</evidence>
<evidence type="ECO:0000313" key="3">
    <source>
        <dbReference type="EMBL" id="RMO35287.1"/>
    </source>
</evidence>
<evidence type="ECO:0000256" key="1">
    <source>
        <dbReference type="SAM" id="MobiDB-lite"/>
    </source>
</evidence>
<dbReference type="Pfam" id="PF01841">
    <property type="entry name" value="Transglut_core"/>
    <property type="match status" value="1"/>
</dbReference>
<dbReference type="Pfam" id="PF08379">
    <property type="entry name" value="Bact_transglu_N"/>
    <property type="match status" value="1"/>
</dbReference>
<dbReference type="PANTHER" id="PTHR33490:SF6">
    <property type="entry name" value="SLL1049 PROTEIN"/>
    <property type="match status" value="1"/>
</dbReference>
<comment type="caution">
    <text evidence="3">The sequence shown here is derived from an EMBL/GenBank/DDBJ whole genome shotgun (WGS) entry which is preliminary data.</text>
</comment>
<evidence type="ECO:0000259" key="2">
    <source>
        <dbReference type="SMART" id="SM00460"/>
    </source>
</evidence>
<dbReference type="Gene3D" id="3.10.620.30">
    <property type="match status" value="1"/>
</dbReference>
<dbReference type="Proteomes" id="UP000273536">
    <property type="component" value="Unassembled WGS sequence"/>
</dbReference>
<dbReference type="SMART" id="SM00460">
    <property type="entry name" value="TGc"/>
    <property type="match status" value="1"/>
</dbReference>
<feature type="region of interest" description="Disordered" evidence="1">
    <location>
        <begin position="259"/>
        <end position="281"/>
    </location>
</feature>
<dbReference type="InterPro" id="IPR038765">
    <property type="entry name" value="Papain-like_cys_pep_sf"/>
</dbReference>
<dbReference type="AlphaFoldDB" id="A0A3M5S404"/>
<protein>
    <submittedName>
        <fullName evidence="3">Transglutaminase-like domain-containing protein</fullName>
    </submittedName>
</protein>
<proteinExistence type="predicted"/>
<name>A0A3M5S404_PSESG</name>
<gene>
    <name evidence="3" type="ORF">ALQ42_04588</name>
</gene>
<dbReference type="RefSeq" id="WP_235660980.1">
    <property type="nucleotide sequence ID" value="NZ_RBOQ01000015.1"/>
</dbReference>